<gene>
    <name evidence="3" type="ORF">JOE68_005443</name>
</gene>
<feature type="chain" id="PRO_5045834957" description="Deoxyribonuclease NucA/NucB domain-containing protein" evidence="1">
    <location>
        <begin position="37"/>
        <end position="734"/>
    </location>
</feature>
<accession>A0ABS2SE83</accession>
<evidence type="ECO:0000313" key="3">
    <source>
        <dbReference type="EMBL" id="MBM7814578.1"/>
    </source>
</evidence>
<name>A0ABS2SE83_9PSEU</name>
<sequence length="734" mass="78965">MISDQRSSARRVARRSRTALVMAVAVLVGTCGVATAQAGSTPYAWTPTDQPNATVVPGGMRSDREAVPAGFSDEEADLAETLEAASRAPGRPARADAECQVYWPSPYPVCGAIRDKYNELGGPASFLSFPNSHELTNPDGVGKRTEFVNGPIYWSPQGGAHPVVNHFFAAWARNGWEAGPIGYPTSDEIVNPDGVGRRQHFESGDIYWKLNEAYAVRGAIRDKWAEGGWEAGYLGYPASDEFATPDGIGRGARFEHGMIYWTAAYGAHPVSGGLLAKWELSGYEKGPYGYPVADRQPRGSSWDQDFQFGTMGFPTDPVAAVDPDDGDADPTVDDRIPVTWADFAADAGTEGAGRPVVQDGPGVLEPCTPGESCMHDGATAVTNDDPSDDPIIDGPDTQATFISPLCLDQPWDGQWRTVRKHACMIWKGLDVDVIDPKGVDIGSIPFTVKTGVLTSHKSGEFQQEFRVDFHGLTGKTGKPTFRYELTYNNAPAGSYSVDGADNGSLIKSGQSKVIVVKWKQQAMADQSLEYPVVNIAWSFGNLDPGVTPGRQRGNIRVANVRCDSTMKLSNGKFRQGCVFPGVTPEFKLTSVTSEQTWHVAEAIASGLPGSAGRPLHRQADKVKRDINRQHSCPRKGTVADARRLSGRQCDEYPFASSYEGATAHPDLGRTVHANCNVKDLPITTGPDGYSVCMIDAKQNTHSGSLLGKFYGEERVVDQDKFSLATTGGAPPGVP</sequence>
<reference evidence="3 4" key="1">
    <citation type="submission" date="2021-01" db="EMBL/GenBank/DDBJ databases">
        <title>Sequencing the genomes of 1000 actinobacteria strains.</title>
        <authorList>
            <person name="Klenk H.-P."/>
        </authorList>
    </citation>
    <scope>NUCLEOTIDE SEQUENCE [LARGE SCALE GENOMIC DNA]</scope>
    <source>
        <strain evidence="3 4">DSM 44581</strain>
    </source>
</reference>
<proteinExistence type="predicted"/>
<dbReference type="Pfam" id="PF14040">
    <property type="entry name" value="DNase_NucA_NucB"/>
    <property type="match status" value="1"/>
</dbReference>
<protein>
    <recommendedName>
        <fullName evidence="2">Deoxyribonuclease NucA/NucB domain-containing protein</fullName>
    </recommendedName>
</protein>
<dbReference type="EMBL" id="JAFBCL010000001">
    <property type="protein sequence ID" value="MBM7814578.1"/>
    <property type="molecule type" value="Genomic_DNA"/>
</dbReference>
<organism evidence="3 4">
    <name type="scientific">Saccharothrix algeriensis</name>
    <dbReference type="NCBI Taxonomy" id="173560"/>
    <lineage>
        <taxon>Bacteria</taxon>
        <taxon>Bacillati</taxon>
        <taxon>Actinomycetota</taxon>
        <taxon>Actinomycetes</taxon>
        <taxon>Pseudonocardiales</taxon>
        <taxon>Pseudonocardiaceae</taxon>
        <taxon>Saccharothrix</taxon>
    </lineage>
</organism>
<feature type="domain" description="Deoxyribonuclease NucA/NucB" evidence="2">
    <location>
        <begin position="614"/>
        <end position="722"/>
    </location>
</feature>
<dbReference type="InterPro" id="IPR013207">
    <property type="entry name" value="LGFP"/>
</dbReference>
<keyword evidence="4" id="KW-1185">Reference proteome</keyword>
<evidence type="ECO:0000313" key="4">
    <source>
        <dbReference type="Proteomes" id="UP001195724"/>
    </source>
</evidence>
<evidence type="ECO:0000259" key="2">
    <source>
        <dbReference type="Pfam" id="PF14040"/>
    </source>
</evidence>
<dbReference type="Proteomes" id="UP001195724">
    <property type="component" value="Unassembled WGS sequence"/>
</dbReference>
<feature type="signal peptide" evidence="1">
    <location>
        <begin position="1"/>
        <end position="36"/>
    </location>
</feature>
<comment type="caution">
    <text evidence="3">The sequence shown here is derived from an EMBL/GenBank/DDBJ whole genome shotgun (WGS) entry which is preliminary data.</text>
</comment>
<dbReference type="Pfam" id="PF08310">
    <property type="entry name" value="LGFP"/>
    <property type="match status" value="3"/>
</dbReference>
<evidence type="ECO:0000256" key="1">
    <source>
        <dbReference type="SAM" id="SignalP"/>
    </source>
</evidence>
<dbReference type="InterPro" id="IPR029476">
    <property type="entry name" value="DNase_NucA_NucB"/>
</dbReference>
<keyword evidence="1" id="KW-0732">Signal</keyword>